<keyword evidence="1" id="KW-0732">Signal</keyword>
<dbReference type="InterPro" id="IPR032466">
    <property type="entry name" value="Metal_Hydrolase"/>
</dbReference>
<dbReference type="Pfam" id="PF01979">
    <property type="entry name" value="Amidohydro_1"/>
    <property type="match status" value="1"/>
</dbReference>
<comment type="caution">
    <text evidence="3">The sequence shown here is derived from an EMBL/GenBank/DDBJ whole genome shotgun (WGS) entry which is preliminary data.</text>
</comment>
<dbReference type="Proteomes" id="UP000253141">
    <property type="component" value="Unassembled WGS sequence"/>
</dbReference>
<keyword evidence="3" id="KW-0378">Hydrolase</keyword>
<dbReference type="PANTHER" id="PTHR43135:SF3">
    <property type="entry name" value="ALPHA-D-RIBOSE 1-METHYLPHOSPHONATE 5-TRIPHOSPHATE DIPHOSPHATASE"/>
    <property type="match status" value="1"/>
</dbReference>
<evidence type="ECO:0000313" key="3">
    <source>
        <dbReference type="EMBL" id="RDB07364.1"/>
    </source>
</evidence>
<evidence type="ECO:0000313" key="4">
    <source>
        <dbReference type="Proteomes" id="UP000253141"/>
    </source>
</evidence>
<reference evidence="3 4" key="1">
    <citation type="submission" date="2018-07" db="EMBL/GenBank/DDBJ databases">
        <title>Genome analysis of Runella aurantiaca.</title>
        <authorList>
            <person name="Yang X."/>
        </authorList>
    </citation>
    <scope>NUCLEOTIDE SEQUENCE [LARGE SCALE GENOMIC DNA]</scope>
    <source>
        <strain evidence="3 4">YX9</strain>
    </source>
</reference>
<dbReference type="RefSeq" id="WP_114459936.1">
    <property type="nucleotide sequence ID" value="NZ_QPIW01000002.1"/>
</dbReference>
<dbReference type="SUPFAM" id="SSF51556">
    <property type="entry name" value="Metallo-dependent hydrolases"/>
    <property type="match status" value="1"/>
</dbReference>
<dbReference type="Gene3D" id="2.30.40.10">
    <property type="entry name" value="Urease, subunit C, domain 1"/>
    <property type="match status" value="2"/>
</dbReference>
<dbReference type="SUPFAM" id="SSF51338">
    <property type="entry name" value="Composite domain of metallo-dependent hydrolases"/>
    <property type="match status" value="1"/>
</dbReference>
<feature type="signal peptide" evidence="1">
    <location>
        <begin position="1"/>
        <end position="22"/>
    </location>
</feature>
<dbReference type="PANTHER" id="PTHR43135">
    <property type="entry name" value="ALPHA-D-RIBOSE 1-METHYLPHOSPHONATE 5-TRIPHOSPHATE DIPHOSPHATASE"/>
    <property type="match status" value="1"/>
</dbReference>
<evidence type="ECO:0000259" key="2">
    <source>
        <dbReference type="Pfam" id="PF01979"/>
    </source>
</evidence>
<gene>
    <name evidence="3" type="ORF">DVG78_05000</name>
</gene>
<dbReference type="EMBL" id="QPIW01000002">
    <property type="protein sequence ID" value="RDB07364.1"/>
    <property type="molecule type" value="Genomic_DNA"/>
</dbReference>
<sequence length="457" mass="50794">MRTSFFLLFIVSLLASRTTMIAQELVNNSEREIVFKSVNVIPMDKEQVIENQTVIVKNGRITALGDAAKVKVSKGALVIDAKGKYLTPGWAEIHAHVPQTDDFEPMKEVLMLYLANGITTIRGMLGHQKHLELRSKINNGSILGPHFYTTGPSFNGQTVKTAERGAEMVREQKAAGYDFLKLHPGLTRETFPAIAKTAKEVGIPFVGHVSFNVGVWRAIDAKYSTIDHLDGFIEALTPGIDTLVEQEAGLFGAWIADRADVSLIPKLIEGLRNNHIRVVPTQALAERWQSPLSAEAFTNAPEMKYMKPEQVKGWANTKNTYNSNPNFSKARAEKLIQIRRKLLYECQKNGVEILLGSDAPQIFNVPGFSIHHEMKYLVDAGLTPYETLRTGTVNVASYLNKPDSGIIKTGNVSDLVLLNGNPLQDINQTRQIEGVMIGTNWLSKAYLEKELKKLEKK</sequence>
<dbReference type="InterPro" id="IPR051781">
    <property type="entry name" value="Metallo-dep_Hydrolase"/>
</dbReference>
<dbReference type="OrthoDB" id="9797498at2"/>
<accession>A0A369IJC0</accession>
<protein>
    <submittedName>
        <fullName evidence="3">Amidohydrolase</fullName>
    </submittedName>
</protein>
<keyword evidence="4" id="KW-1185">Reference proteome</keyword>
<dbReference type="Gene3D" id="3.20.20.140">
    <property type="entry name" value="Metal-dependent hydrolases"/>
    <property type="match status" value="2"/>
</dbReference>
<organism evidence="3 4">
    <name type="scientific">Runella aurantiaca</name>
    <dbReference type="NCBI Taxonomy" id="2282308"/>
    <lineage>
        <taxon>Bacteria</taxon>
        <taxon>Pseudomonadati</taxon>
        <taxon>Bacteroidota</taxon>
        <taxon>Cytophagia</taxon>
        <taxon>Cytophagales</taxon>
        <taxon>Spirosomataceae</taxon>
        <taxon>Runella</taxon>
    </lineage>
</organism>
<dbReference type="InterPro" id="IPR006680">
    <property type="entry name" value="Amidohydro-rel"/>
</dbReference>
<feature type="chain" id="PRO_5016877714" evidence="1">
    <location>
        <begin position="23"/>
        <end position="457"/>
    </location>
</feature>
<dbReference type="AlphaFoldDB" id="A0A369IJC0"/>
<dbReference type="InterPro" id="IPR011059">
    <property type="entry name" value="Metal-dep_hydrolase_composite"/>
</dbReference>
<name>A0A369IJC0_9BACT</name>
<dbReference type="GO" id="GO:0016810">
    <property type="term" value="F:hydrolase activity, acting on carbon-nitrogen (but not peptide) bonds"/>
    <property type="evidence" value="ECO:0007669"/>
    <property type="project" value="InterPro"/>
</dbReference>
<evidence type="ECO:0000256" key="1">
    <source>
        <dbReference type="SAM" id="SignalP"/>
    </source>
</evidence>
<feature type="domain" description="Amidohydrolase-related" evidence="2">
    <location>
        <begin position="85"/>
        <end position="439"/>
    </location>
</feature>
<proteinExistence type="predicted"/>